<evidence type="ECO:0000259" key="5">
    <source>
        <dbReference type="PROSITE" id="PS50977"/>
    </source>
</evidence>
<dbReference type="EMBL" id="FNBE01000006">
    <property type="protein sequence ID" value="SDF69123.1"/>
    <property type="molecule type" value="Genomic_DNA"/>
</dbReference>
<dbReference type="SUPFAM" id="SSF46689">
    <property type="entry name" value="Homeodomain-like"/>
    <property type="match status" value="1"/>
</dbReference>
<name>A0A1G7N513_PSEOR</name>
<dbReference type="GO" id="GO:0000976">
    <property type="term" value="F:transcription cis-regulatory region binding"/>
    <property type="evidence" value="ECO:0007669"/>
    <property type="project" value="TreeGrafter"/>
</dbReference>
<dbReference type="RefSeq" id="WP_176921274.1">
    <property type="nucleotide sequence ID" value="NZ_FNBE01000006.1"/>
</dbReference>
<feature type="DNA-binding region" description="H-T-H motif" evidence="4">
    <location>
        <begin position="31"/>
        <end position="50"/>
    </location>
</feature>
<dbReference type="GO" id="GO:0003700">
    <property type="term" value="F:DNA-binding transcription factor activity"/>
    <property type="evidence" value="ECO:0007669"/>
    <property type="project" value="TreeGrafter"/>
</dbReference>
<feature type="domain" description="HTH tetR-type" evidence="5">
    <location>
        <begin position="8"/>
        <end position="68"/>
    </location>
</feature>
<dbReference type="STRING" id="366584.SAMN05216377_106136"/>
<dbReference type="Proteomes" id="UP000198967">
    <property type="component" value="Unassembled WGS sequence"/>
</dbReference>
<evidence type="ECO:0000313" key="7">
    <source>
        <dbReference type="Proteomes" id="UP000198967"/>
    </source>
</evidence>
<evidence type="ECO:0000256" key="1">
    <source>
        <dbReference type="ARBA" id="ARBA00023015"/>
    </source>
</evidence>
<dbReference type="PROSITE" id="PS50977">
    <property type="entry name" value="HTH_TETR_2"/>
    <property type="match status" value="1"/>
</dbReference>
<keyword evidence="7" id="KW-1185">Reference proteome</keyword>
<sequence length="227" mass="24693">MTGPGHLVTRADRLLDAAADLLVRWGYQRVTVADVAAEAGIGKGTVYLHHRTKEALFLGVLLRIHGAVLLRMAERMERDPAAAMPARAVRELYRELLDDPVTRRIYLGDAEVLGRLAHEASETLGAIAAVRARMGREWFGLLREAGLLRTDQPVDAQLRVFAAVTTGFFLLDGVPTAPGPADPDARADLLADTLRAALELPGTPDRALAARIAHAYRTHTAELDRLT</sequence>
<dbReference type="Pfam" id="PF00440">
    <property type="entry name" value="TetR_N"/>
    <property type="match status" value="1"/>
</dbReference>
<dbReference type="InterPro" id="IPR001647">
    <property type="entry name" value="HTH_TetR"/>
</dbReference>
<dbReference type="InterPro" id="IPR050109">
    <property type="entry name" value="HTH-type_TetR-like_transc_reg"/>
</dbReference>
<evidence type="ECO:0000256" key="4">
    <source>
        <dbReference type="PROSITE-ProRule" id="PRU00335"/>
    </source>
</evidence>
<dbReference type="InterPro" id="IPR009057">
    <property type="entry name" value="Homeodomain-like_sf"/>
</dbReference>
<dbReference type="PRINTS" id="PR00455">
    <property type="entry name" value="HTHTETR"/>
</dbReference>
<evidence type="ECO:0000256" key="3">
    <source>
        <dbReference type="ARBA" id="ARBA00023163"/>
    </source>
</evidence>
<dbReference type="AlphaFoldDB" id="A0A1G7N513"/>
<organism evidence="6 7">
    <name type="scientific">Pseudonocardia oroxyli</name>
    <dbReference type="NCBI Taxonomy" id="366584"/>
    <lineage>
        <taxon>Bacteria</taxon>
        <taxon>Bacillati</taxon>
        <taxon>Actinomycetota</taxon>
        <taxon>Actinomycetes</taxon>
        <taxon>Pseudonocardiales</taxon>
        <taxon>Pseudonocardiaceae</taxon>
        <taxon>Pseudonocardia</taxon>
    </lineage>
</organism>
<dbReference type="PANTHER" id="PTHR30055">
    <property type="entry name" value="HTH-TYPE TRANSCRIPTIONAL REGULATOR RUTR"/>
    <property type="match status" value="1"/>
</dbReference>
<reference evidence="6 7" key="1">
    <citation type="submission" date="2016-10" db="EMBL/GenBank/DDBJ databases">
        <authorList>
            <person name="de Groot N.N."/>
        </authorList>
    </citation>
    <scope>NUCLEOTIDE SEQUENCE [LARGE SCALE GENOMIC DNA]</scope>
    <source>
        <strain evidence="6 7">CGMCC 4.3143</strain>
    </source>
</reference>
<evidence type="ECO:0000256" key="2">
    <source>
        <dbReference type="ARBA" id="ARBA00023125"/>
    </source>
</evidence>
<keyword evidence="3" id="KW-0804">Transcription</keyword>
<protein>
    <submittedName>
        <fullName evidence="6">Transcriptional regulator, TetR family</fullName>
    </submittedName>
</protein>
<dbReference type="Gene3D" id="1.10.357.10">
    <property type="entry name" value="Tetracycline Repressor, domain 2"/>
    <property type="match status" value="1"/>
</dbReference>
<dbReference type="PANTHER" id="PTHR30055:SF234">
    <property type="entry name" value="HTH-TYPE TRANSCRIPTIONAL REGULATOR BETI"/>
    <property type="match status" value="1"/>
</dbReference>
<keyword evidence="2 4" id="KW-0238">DNA-binding</keyword>
<accession>A0A1G7N513</accession>
<proteinExistence type="predicted"/>
<evidence type="ECO:0000313" key="6">
    <source>
        <dbReference type="EMBL" id="SDF69123.1"/>
    </source>
</evidence>
<keyword evidence="1" id="KW-0805">Transcription regulation</keyword>
<gene>
    <name evidence="6" type="ORF">SAMN05216377_106136</name>
</gene>